<dbReference type="EMBL" id="JBBHLL010000659">
    <property type="protein sequence ID" value="KAK7798823.1"/>
    <property type="molecule type" value="Genomic_DNA"/>
</dbReference>
<dbReference type="AlphaFoldDB" id="A0AAW0H8A0"/>
<protein>
    <submittedName>
        <fullName evidence="2">Uncharacterized protein</fullName>
    </submittedName>
</protein>
<organism evidence="2 3">
    <name type="scientific">Myodes glareolus</name>
    <name type="common">Bank vole</name>
    <name type="synonym">Clethrionomys glareolus</name>
    <dbReference type="NCBI Taxonomy" id="447135"/>
    <lineage>
        <taxon>Eukaryota</taxon>
        <taxon>Metazoa</taxon>
        <taxon>Chordata</taxon>
        <taxon>Craniata</taxon>
        <taxon>Vertebrata</taxon>
        <taxon>Euteleostomi</taxon>
        <taxon>Mammalia</taxon>
        <taxon>Eutheria</taxon>
        <taxon>Euarchontoglires</taxon>
        <taxon>Glires</taxon>
        <taxon>Rodentia</taxon>
        <taxon>Myomorpha</taxon>
        <taxon>Muroidea</taxon>
        <taxon>Cricetidae</taxon>
        <taxon>Arvicolinae</taxon>
        <taxon>Myodes</taxon>
    </lineage>
</organism>
<keyword evidence="3" id="KW-1185">Reference proteome</keyword>
<proteinExistence type="predicted"/>
<evidence type="ECO:0000313" key="2">
    <source>
        <dbReference type="EMBL" id="KAK7798823.1"/>
    </source>
</evidence>
<feature type="region of interest" description="Disordered" evidence="1">
    <location>
        <begin position="104"/>
        <end position="233"/>
    </location>
</feature>
<feature type="compositionally biased region" description="Gly residues" evidence="1">
    <location>
        <begin position="211"/>
        <end position="233"/>
    </location>
</feature>
<name>A0AAW0H8A0_MYOGA</name>
<comment type="caution">
    <text evidence="2">The sequence shown here is derived from an EMBL/GenBank/DDBJ whole genome shotgun (WGS) entry which is preliminary data.</text>
</comment>
<evidence type="ECO:0000313" key="3">
    <source>
        <dbReference type="Proteomes" id="UP001488838"/>
    </source>
</evidence>
<reference evidence="2 3" key="1">
    <citation type="journal article" date="2023" name="bioRxiv">
        <title>Conserved and derived expression patterns and positive selection on dental genes reveal complex evolutionary context of ever-growing rodent molars.</title>
        <authorList>
            <person name="Calamari Z.T."/>
            <person name="Song A."/>
            <person name="Cohen E."/>
            <person name="Akter M."/>
            <person name="Roy R.D."/>
            <person name="Hallikas O."/>
            <person name="Christensen M.M."/>
            <person name="Li P."/>
            <person name="Marangoni P."/>
            <person name="Jernvall J."/>
            <person name="Klein O.D."/>
        </authorList>
    </citation>
    <scope>NUCLEOTIDE SEQUENCE [LARGE SCALE GENOMIC DNA]</scope>
    <source>
        <strain evidence="2">V071</strain>
    </source>
</reference>
<sequence length="233" mass="23794">MKRGPSPEGIDPIHCYQEAEVSFGTLAPELLQHDPNGVCGIPHASAALDLEDAPLLRVAYSAGLTSNLGAVRVHAPFPPSPHPLCGSVPSPSSPPPGLPLRCPAHSASSRIRGARPATVKPTPGVWQEATQRAVATAPTTAQRRGTAPPALRPEAGSKPRRGGGRSQEVGAQVSSLATPASPVAVASRTRRGQAFSPLPRQPRAMERPAGGIVGGARSRGGGEGGGGGRGCRW</sequence>
<evidence type="ECO:0000256" key="1">
    <source>
        <dbReference type="SAM" id="MobiDB-lite"/>
    </source>
</evidence>
<accession>A0AAW0H8A0</accession>
<gene>
    <name evidence="2" type="ORF">U0070_009187</name>
</gene>
<dbReference type="Proteomes" id="UP001488838">
    <property type="component" value="Unassembled WGS sequence"/>
</dbReference>